<keyword evidence="1" id="KW-0479">Metal-binding</keyword>
<dbReference type="PANTHER" id="PTHR24198">
    <property type="entry name" value="ANKYRIN REPEAT AND PROTEIN KINASE DOMAIN-CONTAINING PROTEIN"/>
    <property type="match status" value="1"/>
</dbReference>
<dbReference type="SUPFAM" id="SSF48403">
    <property type="entry name" value="Ankyrin repeat"/>
    <property type="match status" value="3"/>
</dbReference>
<dbReference type="Pfam" id="PF00096">
    <property type="entry name" value="zf-C2H2"/>
    <property type="match status" value="2"/>
</dbReference>
<dbReference type="Gene3D" id="3.30.160.60">
    <property type="entry name" value="Classic Zinc Finger"/>
    <property type="match status" value="1"/>
</dbReference>
<feature type="domain" description="C2H2-type" evidence="8">
    <location>
        <begin position="943"/>
        <end position="966"/>
    </location>
</feature>
<evidence type="ECO:0000256" key="7">
    <source>
        <dbReference type="PROSITE-ProRule" id="PRU00042"/>
    </source>
</evidence>
<feature type="domain" description="C2H2-type" evidence="8">
    <location>
        <begin position="975"/>
        <end position="997"/>
    </location>
</feature>
<dbReference type="Pfam" id="PF12796">
    <property type="entry name" value="Ank_2"/>
    <property type="match status" value="1"/>
</dbReference>
<dbReference type="EMBL" id="JAUTXT010000019">
    <property type="protein sequence ID" value="KAK3674475.1"/>
    <property type="molecule type" value="Genomic_DNA"/>
</dbReference>
<name>A0AAE0WMM3_9PEZI</name>
<dbReference type="FunFam" id="3.30.160.60:FF:000100">
    <property type="entry name" value="Zinc finger 45-like"/>
    <property type="match status" value="1"/>
</dbReference>
<proteinExistence type="predicted"/>
<keyword evidence="3 7" id="KW-0863">Zinc-finger</keyword>
<dbReference type="InterPro" id="IPR013087">
    <property type="entry name" value="Znf_C2H2_type"/>
</dbReference>
<organism evidence="9 10">
    <name type="scientific">Recurvomyces mirabilis</name>
    <dbReference type="NCBI Taxonomy" id="574656"/>
    <lineage>
        <taxon>Eukaryota</taxon>
        <taxon>Fungi</taxon>
        <taxon>Dikarya</taxon>
        <taxon>Ascomycota</taxon>
        <taxon>Pezizomycotina</taxon>
        <taxon>Dothideomycetes</taxon>
        <taxon>Dothideomycetidae</taxon>
        <taxon>Mycosphaerellales</taxon>
        <taxon>Teratosphaeriaceae</taxon>
        <taxon>Recurvomyces</taxon>
    </lineage>
</organism>
<dbReference type="PROSITE" id="PS50088">
    <property type="entry name" value="ANK_REPEAT"/>
    <property type="match status" value="2"/>
</dbReference>
<dbReference type="SUPFAM" id="SSF57667">
    <property type="entry name" value="beta-beta-alpha zinc fingers"/>
    <property type="match status" value="1"/>
</dbReference>
<reference evidence="9" key="1">
    <citation type="submission" date="2023-07" db="EMBL/GenBank/DDBJ databases">
        <title>Black Yeasts Isolated from many extreme environments.</title>
        <authorList>
            <person name="Coleine C."/>
            <person name="Stajich J.E."/>
            <person name="Selbmann L."/>
        </authorList>
    </citation>
    <scope>NUCLEOTIDE SEQUENCE</scope>
    <source>
        <strain evidence="9">CCFEE 5485</strain>
    </source>
</reference>
<dbReference type="AlphaFoldDB" id="A0AAE0WMM3"/>
<evidence type="ECO:0000256" key="4">
    <source>
        <dbReference type="ARBA" id="ARBA00022833"/>
    </source>
</evidence>
<evidence type="ECO:0000256" key="2">
    <source>
        <dbReference type="ARBA" id="ARBA00022737"/>
    </source>
</evidence>
<evidence type="ECO:0000256" key="6">
    <source>
        <dbReference type="PROSITE-ProRule" id="PRU00023"/>
    </source>
</evidence>
<evidence type="ECO:0000256" key="3">
    <source>
        <dbReference type="ARBA" id="ARBA00022771"/>
    </source>
</evidence>
<dbReference type="PROSITE" id="PS50157">
    <property type="entry name" value="ZINC_FINGER_C2H2_2"/>
    <property type="match status" value="2"/>
</dbReference>
<dbReference type="InterPro" id="IPR036770">
    <property type="entry name" value="Ankyrin_rpt-contain_sf"/>
</dbReference>
<feature type="repeat" description="ANK" evidence="6">
    <location>
        <begin position="765"/>
        <end position="797"/>
    </location>
</feature>
<dbReference type="PROSITE" id="PS50297">
    <property type="entry name" value="ANK_REP_REGION"/>
    <property type="match status" value="2"/>
</dbReference>
<evidence type="ECO:0000313" key="9">
    <source>
        <dbReference type="EMBL" id="KAK3674475.1"/>
    </source>
</evidence>
<feature type="repeat" description="ANK" evidence="6">
    <location>
        <begin position="800"/>
        <end position="832"/>
    </location>
</feature>
<dbReference type="SMART" id="SM00248">
    <property type="entry name" value="ANK"/>
    <property type="match status" value="9"/>
</dbReference>
<dbReference type="InterPro" id="IPR002110">
    <property type="entry name" value="Ankyrin_rpt"/>
</dbReference>
<evidence type="ECO:0000256" key="5">
    <source>
        <dbReference type="ARBA" id="ARBA00023043"/>
    </source>
</evidence>
<keyword evidence="4" id="KW-0862">Zinc</keyword>
<sequence>MSRKFNSSSRHADDLPFMQMSEMLEALRWHGLVSNTLDTSDSPTSSLTRTAHSASTAVIQSNLAPPPDVVARYAFEILPIAQALFPKSALELQEPMTVGKLSRIHLRLLIYALSNNYAGLRPHTPLNILHEYIKEPMTIWLNQTLQPDFRMGSHLSMAPLAEGMFTCAVEAGDVDAVARLLSPTGPGLDVNVHFCNVDGVRYTAIERSAGLQHLALTKLLLKVGADVNKTLNGATLTSGRPRSGYWSAWDTFYSRSSLPKLPKPCGALECAIRGYSKDSQLGHDLVLLLSEARALVGSETMFLMVDIGEDDILEIILSAGLAPSYESWSYAGFFFQFAKRASTPLLDLVLHELVKNKVDLDVALVSEEGDNHAGTCCLWEEAGWPPFWIDILARRGELDLVKLLFESGTSLTPNVLVAATIGRHPCLIAYVLQAGALSSTFSRHYRTTALAEAVRSQDEGIYQLMSRQPDVDVPNTDDQWCALLTAYAEVADDAMLTCLIRQRCHGHANHSSMLGYALVMAARANNLPGAILLLEGGASTSHQEISLAMNNADCKVNHAIDRSQQLTLSPLVSALQCRNIALIEQLLDHGCPLTGSVCAAFAWGDIDMIKTLIASGLPHVLHDYEFKYGILNSALVQAVQTHPECALLTLQAGAILPRGIIRGIIGLADMLLVKEFLEHGSVVIDADALAFALKTSTEVFLIVLEAVSVRSPQDLGILGQHALDIAAHKSQYDMAAILLGRGAAQVPYDWESDAWDSWVGATRGINRTPLQRATELGSYDLVFLLLRHGADVNALPAARKGATALQLAASGGSVGIAKLLLEHGAVMTAAGSVVDGRLALEGAAEHGRFDMVVFLLREGQHKVPQMRSAKEYAQEGGYSAVVELLEDAIEKVETDTLASWPGLMEEPYFDNAVVADQEVYEMAEASADDITDNEADDLTQQRHACNICGASLSNASALRRHERSRHRDIVQGRQWACGQCGKSFSRKDVLKRHEASHDKTGYTECLGCGESFRPDYHIRHAIVCQG</sequence>
<dbReference type="PANTHER" id="PTHR24198:SF165">
    <property type="entry name" value="ANKYRIN REPEAT-CONTAINING PROTEIN-RELATED"/>
    <property type="match status" value="1"/>
</dbReference>
<keyword evidence="10" id="KW-1185">Reference proteome</keyword>
<dbReference type="GO" id="GO:0008270">
    <property type="term" value="F:zinc ion binding"/>
    <property type="evidence" value="ECO:0007669"/>
    <property type="project" value="UniProtKB-KW"/>
</dbReference>
<keyword evidence="5 6" id="KW-0040">ANK repeat</keyword>
<evidence type="ECO:0000256" key="1">
    <source>
        <dbReference type="ARBA" id="ARBA00022723"/>
    </source>
</evidence>
<accession>A0AAE0WMM3</accession>
<dbReference type="Gene3D" id="1.25.40.20">
    <property type="entry name" value="Ankyrin repeat-containing domain"/>
    <property type="match status" value="3"/>
</dbReference>
<gene>
    <name evidence="9" type="ORF">LTR78_005561</name>
</gene>
<dbReference type="PROSITE" id="PS00028">
    <property type="entry name" value="ZINC_FINGER_C2H2_1"/>
    <property type="match status" value="2"/>
</dbReference>
<evidence type="ECO:0000259" key="8">
    <source>
        <dbReference type="PROSITE" id="PS50157"/>
    </source>
</evidence>
<dbReference type="SMART" id="SM00355">
    <property type="entry name" value="ZnF_C2H2"/>
    <property type="match status" value="2"/>
</dbReference>
<keyword evidence="2" id="KW-0677">Repeat</keyword>
<evidence type="ECO:0000313" key="10">
    <source>
        <dbReference type="Proteomes" id="UP001274830"/>
    </source>
</evidence>
<dbReference type="Proteomes" id="UP001274830">
    <property type="component" value="Unassembled WGS sequence"/>
</dbReference>
<comment type="caution">
    <text evidence="9">The sequence shown here is derived from an EMBL/GenBank/DDBJ whole genome shotgun (WGS) entry which is preliminary data.</text>
</comment>
<protein>
    <recommendedName>
        <fullName evidence="8">C2H2-type domain-containing protein</fullName>
    </recommendedName>
</protein>
<dbReference type="InterPro" id="IPR036236">
    <property type="entry name" value="Znf_C2H2_sf"/>
</dbReference>